<proteinExistence type="predicted"/>
<organism evidence="2">
    <name type="scientific">Clostridioides difficile</name>
    <name type="common">Peptoclostridium difficile</name>
    <dbReference type="NCBI Taxonomy" id="1496"/>
    <lineage>
        <taxon>Bacteria</taxon>
        <taxon>Bacillati</taxon>
        <taxon>Bacillota</taxon>
        <taxon>Clostridia</taxon>
        <taxon>Peptostreptococcales</taxon>
        <taxon>Peptostreptococcaceae</taxon>
        <taxon>Clostridioides</taxon>
    </lineage>
</organism>
<dbReference type="AlphaFoldDB" id="A0A381IBW1"/>
<gene>
    <name evidence="2" type="ORF">NCTC13307_02982</name>
</gene>
<feature type="transmembrane region" description="Helical" evidence="1">
    <location>
        <begin position="27"/>
        <end position="51"/>
    </location>
</feature>
<keyword evidence="1" id="KW-0472">Membrane</keyword>
<accession>A0A381IBW1</accession>
<dbReference type="EMBL" id="UFWD01000001">
    <property type="protein sequence ID" value="SUY25623.1"/>
    <property type="molecule type" value="Genomic_DNA"/>
</dbReference>
<dbReference type="GO" id="GO:0006508">
    <property type="term" value="P:proteolysis"/>
    <property type="evidence" value="ECO:0007669"/>
    <property type="project" value="UniProtKB-KW"/>
</dbReference>
<protein>
    <submittedName>
        <fullName evidence="2">Membrane-associated caaX amino terminal protease</fullName>
    </submittedName>
</protein>
<sequence>MNLQSKWVNFLKPTYVSDEIKRKKLQVIIFFSITYGLSYSLGLLAICFNHLIDSEILAQFMMILPLSSVSIAKFYTEGRNNDKYNFYSSVILFLLFTFLYLLLNH</sequence>
<keyword evidence="1" id="KW-0812">Transmembrane</keyword>
<feature type="transmembrane region" description="Helical" evidence="1">
    <location>
        <begin position="84"/>
        <end position="103"/>
    </location>
</feature>
<keyword evidence="2" id="KW-0378">Hydrolase</keyword>
<keyword evidence="1" id="KW-1133">Transmembrane helix</keyword>
<reference evidence="2" key="1">
    <citation type="submission" date="2018-06" db="EMBL/GenBank/DDBJ databases">
        <authorList>
            <consortium name="Pathogen Informatics"/>
            <person name="Doyle S."/>
        </authorList>
    </citation>
    <scope>NUCLEOTIDE SEQUENCE</scope>
    <source>
        <strain evidence="2">NCTC13307</strain>
    </source>
</reference>
<dbReference type="GO" id="GO:0008233">
    <property type="term" value="F:peptidase activity"/>
    <property type="evidence" value="ECO:0007669"/>
    <property type="project" value="UniProtKB-KW"/>
</dbReference>
<keyword evidence="2" id="KW-0645">Protease</keyword>
<feature type="transmembrane region" description="Helical" evidence="1">
    <location>
        <begin position="57"/>
        <end position="75"/>
    </location>
</feature>
<name>A0A381IBW1_CLODI</name>
<evidence type="ECO:0000313" key="2">
    <source>
        <dbReference type="EMBL" id="SUY25623.1"/>
    </source>
</evidence>
<evidence type="ECO:0000256" key="1">
    <source>
        <dbReference type="SAM" id="Phobius"/>
    </source>
</evidence>